<organism evidence="21 22">
    <name type="scientific">Saitozyma podzolica</name>
    <dbReference type="NCBI Taxonomy" id="1890683"/>
    <lineage>
        <taxon>Eukaryota</taxon>
        <taxon>Fungi</taxon>
        <taxon>Dikarya</taxon>
        <taxon>Basidiomycota</taxon>
        <taxon>Agaricomycotina</taxon>
        <taxon>Tremellomycetes</taxon>
        <taxon>Tremellales</taxon>
        <taxon>Trimorphomycetaceae</taxon>
        <taxon>Saitozyma</taxon>
    </lineage>
</organism>
<evidence type="ECO:0000256" key="3">
    <source>
        <dbReference type="ARBA" id="ARBA00012413"/>
    </source>
</evidence>
<feature type="transmembrane region" description="Helical" evidence="20">
    <location>
        <begin position="174"/>
        <end position="195"/>
    </location>
</feature>
<dbReference type="EMBL" id="RSCD01000029">
    <property type="protein sequence ID" value="RSH81588.1"/>
    <property type="molecule type" value="Genomic_DNA"/>
</dbReference>
<evidence type="ECO:0000256" key="7">
    <source>
        <dbReference type="ARBA" id="ARBA00022955"/>
    </source>
</evidence>
<dbReference type="AlphaFoldDB" id="A0A427XS10"/>
<evidence type="ECO:0000313" key="21">
    <source>
        <dbReference type="EMBL" id="RSH81588.1"/>
    </source>
</evidence>
<dbReference type="PANTHER" id="PTHR21257:SF52">
    <property type="entry name" value="DELTA(14)-STEROL REDUCTASE TM7SF2"/>
    <property type="match status" value="1"/>
</dbReference>
<comment type="pathway">
    <text evidence="16">Steroid biosynthesis; zymosterol biosynthesis; zymosterol from lanosterol: step 2/6.</text>
</comment>
<keyword evidence="8 20" id="KW-1133">Transmembrane helix</keyword>
<evidence type="ECO:0000256" key="15">
    <source>
        <dbReference type="ARBA" id="ARBA00052254"/>
    </source>
</evidence>
<keyword evidence="4" id="KW-0444">Lipid biosynthesis</keyword>
<dbReference type="GO" id="GO:0006696">
    <property type="term" value="P:ergosterol biosynthetic process"/>
    <property type="evidence" value="ECO:0007669"/>
    <property type="project" value="TreeGrafter"/>
</dbReference>
<dbReference type="EC" id="1.3.1.70" evidence="3"/>
<comment type="caution">
    <text evidence="21">The sequence shown here is derived from an EMBL/GenBank/DDBJ whole genome shotgun (WGS) entry which is preliminary data.</text>
</comment>
<dbReference type="FunFam" id="1.20.120.1630:FF:000009">
    <property type="entry name" value="C-14 sterol reductase"/>
    <property type="match status" value="1"/>
</dbReference>
<evidence type="ECO:0000256" key="12">
    <source>
        <dbReference type="ARBA" id="ARBA00023136"/>
    </source>
</evidence>
<feature type="transmembrane region" description="Helical" evidence="20">
    <location>
        <begin position="142"/>
        <end position="162"/>
    </location>
</feature>
<comment type="catalytic activity">
    <reaction evidence="15">
        <text>4,4-dimethyl-5alpha-cholesta-8,24-dien-3beta-ol + NADP(+) = 4,4-dimethyl-5alpha-cholesta-8,14,24-trien-3beta-ol + NADPH + H(+)</text>
        <dbReference type="Rhea" id="RHEA:18561"/>
        <dbReference type="ChEBI" id="CHEBI:15378"/>
        <dbReference type="ChEBI" id="CHEBI:17813"/>
        <dbReference type="ChEBI" id="CHEBI:18364"/>
        <dbReference type="ChEBI" id="CHEBI:57783"/>
        <dbReference type="ChEBI" id="CHEBI:58349"/>
        <dbReference type="EC" id="1.3.1.70"/>
    </reaction>
    <physiologicalReaction direction="right-to-left" evidence="15">
        <dbReference type="Rhea" id="RHEA:18563"/>
    </physiologicalReaction>
</comment>
<dbReference type="STRING" id="1890683.A0A427XS10"/>
<dbReference type="PROSITE" id="PS01018">
    <property type="entry name" value="STEROL_REDUCT_2"/>
    <property type="match status" value="1"/>
</dbReference>
<keyword evidence="22" id="KW-1185">Reference proteome</keyword>
<gene>
    <name evidence="21" type="primary">ERG24</name>
    <name evidence="21" type="ORF">EHS25_006210</name>
</gene>
<comment type="subcellular location">
    <subcellularLocation>
        <location evidence="1">Membrane</location>
        <topology evidence="1">Multi-pass membrane protein</topology>
    </subcellularLocation>
</comment>
<evidence type="ECO:0000256" key="13">
    <source>
        <dbReference type="ARBA" id="ARBA00023166"/>
    </source>
</evidence>
<evidence type="ECO:0000256" key="9">
    <source>
        <dbReference type="ARBA" id="ARBA00023002"/>
    </source>
</evidence>
<evidence type="ECO:0000256" key="2">
    <source>
        <dbReference type="ARBA" id="ARBA00005402"/>
    </source>
</evidence>
<dbReference type="InterPro" id="IPR018083">
    <property type="entry name" value="Sterol_reductase_CS"/>
</dbReference>
<feature type="transmembrane region" description="Helical" evidence="20">
    <location>
        <begin position="301"/>
        <end position="323"/>
    </location>
</feature>
<evidence type="ECO:0000256" key="6">
    <source>
        <dbReference type="ARBA" id="ARBA00022857"/>
    </source>
</evidence>
<sequence length="461" mass="51685">MAKDAHEGEVTTTITATTHLTLPAHPTPLTYAELNPRSSPSEFFGPIGTLAVTIFTPAITWALWFTCNETTGCPPSTRAGWQAVAENILDWPSSAGKWWDWKAAGVLMAFYLYLVICWAVLPGDKVQGNLLRDGTKKTYTMNGFYTLLLTLGLTSGILLQPGGIELFTYLYDNWVPLVSASIALATVQSVWVYAWSFFSGELLALGGNSGVFVYDFFMGRPLNPTLPFLPSLDLKTFNEVRPGIIGWALLNISCACEQYLRHGKLSDSMILVLAFEGWYCFDSLWNESAILNQMDITTDGLGFMLAFGNLTWVPFVFGLQARYLAFHPVYLGPAASAGIALLTLVGMYIFKVSNSEKNDFRHGKNPKNLSFMETQRGTKLLTSGWWGVSRHPNYLGDWIIALGWCLPTGFETPIPYFYVLYFVVLLVHRQIRDDEACKAKYGKDWDKYCEIVPWRIIPYVY</sequence>
<evidence type="ECO:0000256" key="4">
    <source>
        <dbReference type="ARBA" id="ARBA00022516"/>
    </source>
</evidence>
<keyword evidence="9" id="KW-0560">Oxidoreductase</keyword>
<keyword evidence="13" id="KW-1207">Sterol metabolism</keyword>
<evidence type="ECO:0000256" key="1">
    <source>
        <dbReference type="ARBA" id="ARBA00004141"/>
    </source>
</evidence>
<name>A0A427XS10_9TREE</name>
<evidence type="ECO:0000256" key="5">
    <source>
        <dbReference type="ARBA" id="ARBA00022692"/>
    </source>
</evidence>
<accession>A0A427XS10</accession>
<dbReference type="GO" id="GO:0050613">
    <property type="term" value="F:Delta14-sterol reductase activity"/>
    <property type="evidence" value="ECO:0007669"/>
    <property type="project" value="UniProtKB-EC"/>
</dbReference>
<dbReference type="Gene3D" id="1.20.120.1630">
    <property type="match status" value="1"/>
</dbReference>
<dbReference type="Proteomes" id="UP000279259">
    <property type="component" value="Unassembled WGS sequence"/>
</dbReference>
<keyword evidence="10" id="KW-0756">Sterol biosynthesis</keyword>
<feature type="transmembrane region" description="Helical" evidence="20">
    <location>
        <begin position="43"/>
        <end position="64"/>
    </location>
</feature>
<evidence type="ECO:0000256" key="8">
    <source>
        <dbReference type="ARBA" id="ARBA00022989"/>
    </source>
</evidence>
<evidence type="ECO:0000256" key="20">
    <source>
        <dbReference type="SAM" id="Phobius"/>
    </source>
</evidence>
<feature type="transmembrane region" description="Helical" evidence="20">
    <location>
        <begin position="202"/>
        <end position="220"/>
    </location>
</feature>
<feature type="transmembrane region" description="Helical" evidence="20">
    <location>
        <begin position="329"/>
        <end position="350"/>
    </location>
</feature>
<dbReference type="OrthoDB" id="10262235at2759"/>
<dbReference type="PANTHER" id="PTHR21257">
    <property type="entry name" value="DELTA(14)-STEROL REDUCTASE"/>
    <property type="match status" value="1"/>
</dbReference>
<evidence type="ECO:0000256" key="10">
    <source>
        <dbReference type="ARBA" id="ARBA00023011"/>
    </source>
</evidence>
<evidence type="ECO:0000256" key="14">
    <source>
        <dbReference type="ARBA" id="ARBA00023221"/>
    </source>
</evidence>
<comment type="similarity">
    <text evidence="2">Belongs to the ERG4/ERG24 family.</text>
</comment>
<dbReference type="Pfam" id="PF01222">
    <property type="entry name" value="ERG4_ERG24"/>
    <property type="match status" value="1"/>
</dbReference>
<evidence type="ECO:0000256" key="16">
    <source>
        <dbReference type="ARBA" id="ARBA00060638"/>
    </source>
</evidence>
<keyword evidence="12 20" id="KW-0472">Membrane</keyword>
<evidence type="ECO:0000256" key="11">
    <source>
        <dbReference type="ARBA" id="ARBA00023098"/>
    </source>
</evidence>
<evidence type="ECO:0000256" key="18">
    <source>
        <dbReference type="ARBA" id="ARBA00077841"/>
    </source>
</evidence>
<dbReference type="GO" id="GO:0005789">
    <property type="term" value="C:endoplasmic reticulum membrane"/>
    <property type="evidence" value="ECO:0007669"/>
    <property type="project" value="TreeGrafter"/>
</dbReference>
<keyword evidence="5 20" id="KW-0812">Transmembrane</keyword>
<evidence type="ECO:0000313" key="22">
    <source>
        <dbReference type="Proteomes" id="UP000279259"/>
    </source>
</evidence>
<reference evidence="21 22" key="1">
    <citation type="submission" date="2018-11" db="EMBL/GenBank/DDBJ databases">
        <title>Genome sequence of Saitozyma podzolica DSM 27192.</title>
        <authorList>
            <person name="Aliyu H."/>
            <person name="Gorte O."/>
            <person name="Ochsenreither K."/>
        </authorList>
    </citation>
    <scope>NUCLEOTIDE SEQUENCE [LARGE SCALE GENOMIC DNA]</scope>
    <source>
        <strain evidence="21 22">DSM 27192</strain>
    </source>
</reference>
<evidence type="ECO:0000256" key="19">
    <source>
        <dbReference type="ARBA" id="ARBA00083315"/>
    </source>
</evidence>
<protein>
    <recommendedName>
        <fullName evidence="17">Delta(14)-sterol reductase ERG24</fullName>
        <ecNumber evidence="3">1.3.1.70</ecNumber>
    </recommendedName>
    <alternativeName>
        <fullName evidence="19">C-14 sterol reductase ERG24</fullName>
    </alternativeName>
    <alternativeName>
        <fullName evidence="18">Sterol C14-reductase ERG24</fullName>
    </alternativeName>
</protein>
<keyword evidence="6" id="KW-0521">NADP</keyword>
<keyword evidence="14" id="KW-0753">Steroid metabolism</keyword>
<keyword evidence="11" id="KW-0443">Lipid metabolism</keyword>
<evidence type="ECO:0000256" key="17">
    <source>
        <dbReference type="ARBA" id="ARBA00074394"/>
    </source>
</evidence>
<keyword evidence="7" id="KW-0752">Steroid biosynthesis</keyword>
<feature type="transmembrane region" description="Helical" evidence="20">
    <location>
        <begin position="101"/>
        <end position="121"/>
    </location>
</feature>
<dbReference type="InterPro" id="IPR001171">
    <property type="entry name" value="ERG24_DHCR-like"/>
</dbReference>
<proteinExistence type="inferred from homology"/>